<dbReference type="EMBL" id="JADGJD010000138">
    <property type="protein sequence ID" value="KAJ3054431.1"/>
    <property type="molecule type" value="Genomic_DNA"/>
</dbReference>
<evidence type="ECO:0000256" key="10">
    <source>
        <dbReference type="ARBA" id="ARBA00023242"/>
    </source>
</evidence>
<evidence type="ECO:0000256" key="7">
    <source>
        <dbReference type="ARBA" id="ARBA00023015"/>
    </source>
</evidence>
<sequence length="294" mass="32835">MAARRPPVPAEDVEINIMDDDDGNQLRGASGQGYSWEEEYKRSWDVLQEDEQGSLQGAVASIQQQLKRRRLYRDSATVQRGIIRHVYLGIDMSSAMVELDLKPSRLECTLTLAEQFINEYFDQNPLSQLGVVLTRRGVAEKITELSGNPTEHIEAIRKKDNRLPDGEPSLQNLLDLARTSLHHVPSHGSREILVLYGSLTTCDPGNILDTISQLKEDTIRVSMIGLSAEVQICRTICKETNGSYGVVLNEPHYKDLLFENVPPPPLAVAKSNSNLIRMGFPGSKVFEHVALCAW</sequence>
<dbReference type="GO" id="GO:0008270">
    <property type="term" value="F:zinc ion binding"/>
    <property type="evidence" value="ECO:0007669"/>
    <property type="project" value="UniProtKB-KW"/>
</dbReference>
<keyword evidence="10" id="KW-0539">Nucleus</keyword>
<comment type="subcellular location">
    <subcellularLocation>
        <location evidence="1">Nucleus</location>
    </subcellularLocation>
</comment>
<evidence type="ECO:0000313" key="12">
    <source>
        <dbReference type="EMBL" id="KAJ3054431.1"/>
    </source>
</evidence>
<keyword evidence="8" id="KW-0804">Transcription</keyword>
<dbReference type="GO" id="GO:0006289">
    <property type="term" value="P:nucleotide-excision repair"/>
    <property type="evidence" value="ECO:0007669"/>
    <property type="project" value="InterPro"/>
</dbReference>
<evidence type="ECO:0000256" key="9">
    <source>
        <dbReference type="ARBA" id="ARBA00023204"/>
    </source>
</evidence>
<dbReference type="InterPro" id="IPR002035">
    <property type="entry name" value="VWF_A"/>
</dbReference>
<dbReference type="AlphaFoldDB" id="A0AAD5SGR0"/>
<protein>
    <recommendedName>
        <fullName evidence="11">VWFA domain-containing protein</fullName>
    </recommendedName>
</protein>
<dbReference type="GO" id="GO:0006351">
    <property type="term" value="P:DNA-templated transcription"/>
    <property type="evidence" value="ECO:0007669"/>
    <property type="project" value="InterPro"/>
</dbReference>
<evidence type="ECO:0000313" key="13">
    <source>
        <dbReference type="Proteomes" id="UP001212841"/>
    </source>
</evidence>
<keyword evidence="9" id="KW-0234">DNA repair</keyword>
<proteinExistence type="inferred from homology"/>
<dbReference type="Pfam" id="PF04056">
    <property type="entry name" value="Ssl1"/>
    <property type="match status" value="1"/>
</dbReference>
<evidence type="ECO:0000259" key="11">
    <source>
        <dbReference type="PROSITE" id="PS50234"/>
    </source>
</evidence>
<dbReference type="InterPro" id="IPR012170">
    <property type="entry name" value="TFIIH_SSL1/p44"/>
</dbReference>
<dbReference type="InterPro" id="IPR007198">
    <property type="entry name" value="Ssl1-like"/>
</dbReference>
<dbReference type="PANTHER" id="PTHR12695:SF2">
    <property type="entry name" value="GENERAL TRANSCRIPTION FACTOR IIH SUBUNIT 2-RELATED"/>
    <property type="match status" value="1"/>
</dbReference>
<evidence type="ECO:0000256" key="8">
    <source>
        <dbReference type="ARBA" id="ARBA00023163"/>
    </source>
</evidence>
<accession>A0AAD5SGR0</accession>
<dbReference type="Gene3D" id="3.40.50.410">
    <property type="entry name" value="von Willebrand factor, type A domain"/>
    <property type="match status" value="1"/>
</dbReference>
<dbReference type="PROSITE" id="PS50234">
    <property type="entry name" value="VWFA"/>
    <property type="match status" value="1"/>
</dbReference>
<name>A0AAD5SGR0_9FUNG</name>
<evidence type="ECO:0000256" key="6">
    <source>
        <dbReference type="ARBA" id="ARBA00022833"/>
    </source>
</evidence>
<dbReference type="PIRSF" id="PIRSF015919">
    <property type="entry name" value="TFIIH_SSL1"/>
    <property type="match status" value="1"/>
</dbReference>
<dbReference type="Proteomes" id="UP001212841">
    <property type="component" value="Unassembled WGS sequence"/>
</dbReference>
<dbReference type="FunFam" id="3.40.50.410:FF:000015">
    <property type="entry name" value="General transcription factor IIH subunit 2"/>
    <property type="match status" value="1"/>
</dbReference>
<organism evidence="12 13">
    <name type="scientific">Rhizophlyctis rosea</name>
    <dbReference type="NCBI Taxonomy" id="64517"/>
    <lineage>
        <taxon>Eukaryota</taxon>
        <taxon>Fungi</taxon>
        <taxon>Fungi incertae sedis</taxon>
        <taxon>Chytridiomycota</taxon>
        <taxon>Chytridiomycota incertae sedis</taxon>
        <taxon>Chytridiomycetes</taxon>
        <taxon>Rhizophlyctidales</taxon>
        <taxon>Rhizophlyctidaceae</taxon>
        <taxon>Rhizophlyctis</taxon>
    </lineage>
</organism>
<dbReference type="GO" id="GO:0000439">
    <property type="term" value="C:transcription factor TFIIH core complex"/>
    <property type="evidence" value="ECO:0007669"/>
    <property type="project" value="InterPro"/>
</dbReference>
<keyword evidence="7" id="KW-0805">Transcription regulation</keyword>
<reference evidence="12" key="1">
    <citation type="submission" date="2020-05" db="EMBL/GenBank/DDBJ databases">
        <title>Phylogenomic resolution of chytrid fungi.</title>
        <authorList>
            <person name="Stajich J.E."/>
            <person name="Amses K."/>
            <person name="Simmons R."/>
            <person name="Seto K."/>
            <person name="Myers J."/>
            <person name="Bonds A."/>
            <person name="Quandt C.A."/>
            <person name="Barry K."/>
            <person name="Liu P."/>
            <person name="Grigoriev I."/>
            <person name="Longcore J.E."/>
            <person name="James T.Y."/>
        </authorList>
    </citation>
    <scope>NUCLEOTIDE SEQUENCE</scope>
    <source>
        <strain evidence="12">JEL0318</strain>
    </source>
</reference>
<comment type="caution">
    <text evidence="12">The sequence shown here is derived from an EMBL/GenBank/DDBJ whole genome shotgun (WGS) entry which is preliminary data.</text>
</comment>
<feature type="domain" description="VWFA" evidence="11">
    <location>
        <begin position="85"/>
        <end position="261"/>
    </location>
</feature>
<evidence type="ECO:0000256" key="1">
    <source>
        <dbReference type="ARBA" id="ARBA00004123"/>
    </source>
</evidence>
<keyword evidence="5" id="KW-0863">Zinc-finger</keyword>
<keyword evidence="3" id="KW-0479">Metal-binding</keyword>
<dbReference type="GO" id="GO:0006357">
    <property type="term" value="P:regulation of transcription by RNA polymerase II"/>
    <property type="evidence" value="ECO:0007669"/>
    <property type="project" value="TreeGrafter"/>
</dbReference>
<dbReference type="InterPro" id="IPR036465">
    <property type="entry name" value="vWFA_dom_sf"/>
</dbReference>
<dbReference type="GO" id="GO:0005675">
    <property type="term" value="C:transcription factor TFIIH holo complex"/>
    <property type="evidence" value="ECO:0007669"/>
    <property type="project" value="TreeGrafter"/>
</dbReference>
<evidence type="ECO:0000256" key="4">
    <source>
        <dbReference type="ARBA" id="ARBA00022763"/>
    </source>
</evidence>
<evidence type="ECO:0000256" key="3">
    <source>
        <dbReference type="ARBA" id="ARBA00022723"/>
    </source>
</evidence>
<evidence type="ECO:0000256" key="2">
    <source>
        <dbReference type="ARBA" id="ARBA00006092"/>
    </source>
</evidence>
<dbReference type="PANTHER" id="PTHR12695">
    <property type="entry name" value="GENERAL TRANSCRIPTION FACTOR IIH SUBUNIT 2"/>
    <property type="match status" value="1"/>
</dbReference>
<evidence type="ECO:0000256" key="5">
    <source>
        <dbReference type="ARBA" id="ARBA00022771"/>
    </source>
</evidence>
<keyword evidence="6" id="KW-0862">Zinc</keyword>
<dbReference type="SUPFAM" id="SSF53300">
    <property type="entry name" value="vWA-like"/>
    <property type="match status" value="1"/>
</dbReference>
<gene>
    <name evidence="12" type="ORF">HK097_001836</name>
</gene>
<dbReference type="CDD" id="cd01453">
    <property type="entry name" value="vWA_transcription_factor_IIH_type"/>
    <property type="match status" value="1"/>
</dbReference>
<keyword evidence="13" id="KW-1185">Reference proteome</keyword>
<dbReference type="SMART" id="SM00327">
    <property type="entry name" value="VWA"/>
    <property type="match status" value="1"/>
</dbReference>
<comment type="similarity">
    <text evidence="2">Belongs to the GTF2H2 family.</text>
</comment>
<keyword evidence="4" id="KW-0227">DNA damage</keyword>